<gene>
    <name evidence="1" type="ORF">CK203_018729</name>
</gene>
<proteinExistence type="predicted"/>
<protein>
    <submittedName>
        <fullName evidence="1">Uncharacterized protein</fullName>
    </submittedName>
</protein>
<dbReference type="InterPro" id="IPR052779">
    <property type="entry name" value="WDR62"/>
</dbReference>
<reference evidence="1 2" key="1">
    <citation type="journal article" date="2018" name="PLoS Genet.">
        <title>Population sequencing reveals clonal diversity and ancestral inbreeding in the grapevine cultivar Chardonnay.</title>
        <authorList>
            <person name="Roach M.J."/>
            <person name="Johnson D.L."/>
            <person name="Bohlmann J."/>
            <person name="van Vuuren H.J."/>
            <person name="Jones S.J."/>
            <person name="Pretorius I.S."/>
            <person name="Schmidt S.A."/>
            <person name="Borneman A.R."/>
        </authorList>
    </citation>
    <scope>NUCLEOTIDE SEQUENCE [LARGE SCALE GENOMIC DNA]</scope>
    <source>
        <strain evidence="2">cv. Chardonnay</strain>
        <tissue evidence="1">Leaf</tissue>
    </source>
</reference>
<dbReference type="EMBL" id="QGNW01000053">
    <property type="protein sequence ID" value="RVX06076.1"/>
    <property type="molecule type" value="Genomic_DNA"/>
</dbReference>
<evidence type="ECO:0000313" key="2">
    <source>
        <dbReference type="Proteomes" id="UP000288805"/>
    </source>
</evidence>
<comment type="caution">
    <text evidence="1">The sequence shown here is derived from an EMBL/GenBank/DDBJ whole genome shotgun (WGS) entry which is preliminary data.</text>
</comment>
<organism evidence="1 2">
    <name type="scientific">Vitis vinifera</name>
    <name type="common">Grape</name>
    <dbReference type="NCBI Taxonomy" id="29760"/>
    <lineage>
        <taxon>Eukaryota</taxon>
        <taxon>Viridiplantae</taxon>
        <taxon>Streptophyta</taxon>
        <taxon>Embryophyta</taxon>
        <taxon>Tracheophyta</taxon>
        <taxon>Spermatophyta</taxon>
        <taxon>Magnoliopsida</taxon>
        <taxon>eudicotyledons</taxon>
        <taxon>Gunneridae</taxon>
        <taxon>Pentapetalae</taxon>
        <taxon>rosids</taxon>
        <taxon>Vitales</taxon>
        <taxon>Vitaceae</taxon>
        <taxon>Viteae</taxon>
        <taxon>Vitis</taxon>
    </lineage>
</organism>
<sequence length="580" mass="64953">MLQRIKESSDPLSPASMLLPLSSSRRILSLEEDYHLCEINPEDKSLPTDFNKVNRSVRQEKNHQETSAFKFSISRLPKWARSKVTSSENAHGDAVVISSEQMELKNFSPIVGSCDGHDFVYPEVRTPPKHDMGDNKQCLGTIFSSSSDTDCSGSSSMPPEIHRNFAMDNRWLTIHTVCLDLLNSPEIWDIKDMRMPVSSPHLFLIDFWAAQIHRTSFMQNLQSMAVETPINEEHKEISSRGHTVVNHVSVEHPSSHGNHVVDDGPEATLSGHPHYHAPGSMFENNDQLCIHNASACNYDVVSEVSAQLQSNTTESRVQTNLDFKSQDNDLFNQHFSNLSTVPKEWKSRRFVYLKDGGQQEQPQEGRKSSGRRRFSARFVVRRDCIGDCSRLFETYIKDLGSETLNCGEESSRHSIFKNPSIPGLEEPQLIDAFEQDTNNPPQGLLSSSHTESQSECFVQKNSLCKEVREVRDQKECIIKGTEMEEPIIACKKALVCLDAAAGSALRLFSNLENLVSREEISSGPEADLYHHAAELLPSIAEKVNAIAKLVQASKNNLCGKTRKEVSTLEPLLGTFAENLS</sequence>
<dbReference type="AlphaFoldDB" id="A0A438JB16"/>
<evidence type="ECO:0000313" key="1">
    <source>
        <dbReference type="EMBL" id="RVX06076.1"/>
    </source>
</evidence>
<dbReference type="Proteomes" id="UP000288805">
    <property type="component" value="Unassembled WGS sequence"/>
</dbReference>
<dbReference type="PANTHER" id="PTHR45589">
    <property type="entry name" value="WD REPEAT DOMAIN 62, ISOFORM G"/>
    <property type="match status" value="1"/>
</dbReference>
<dbReference type="PANTHER" id="PTHR45589:SF1">
    <property type="entry name" value="WD REPEAT DOMAIN 62, ISOFORM G"/>
    <property type="match status" value="1"/>
</dbReference>
<accession>A0A438JB16</accession>
<name>A0A438JB16_VITVI</name>